<keyword evidence="2" id="KW-0472">Membrane</keyword>
<feature type="transmembrane region" description="Helical" evidence="2">
    <location>
        <begin position="135"/>
        <end position="156"/>
    </location>
</feature>
<dbReference type="GO" id="GO:0006596">
    <property type="term" value="P:polyamine biosynthetic process"/>
    <property type="evidence" value="ECO:0007669"/>
    <property type="project" value="UniProtKB-KW"/>
</dbReference>
<feature type="transmembrane region" description="Helical" evidence="2">
    <location>
        <begin position="35"/>
        <end position="57"/>
    </location>
</feature>
<evidence type="ECO:0000256" key="1">
    <source>
        <dbReference type="ARBA" id="ARBA00023115"/>
    </source>
</evidence>
<dbReference type="EMBL" id="SEUK01000056">
    <property type="protein sequence ID" value="KAA1156486.1"/>
    <property type="molecule type" value="Genomic_DNA"/>
</dbReference>
<feature type="transmembrane region" description="Helical" evidence="2">
    <location>
        <begin position="355"/>
        <end position="372"/>
    </location>
</feature>
<protein>
    <submittedName>
        <fullName evidence="3">Integral membrane-like protein</fullName>
    </submittedName>
</protein>
<sequence>MLRILFILTIFVSAFLLFQIQPMLSKELLPRFGGGASVWSASLFFYQTVLLLGYFYAHFLTRYPLKKQMVIHISLVVLASLISLNKFQVNFTLTPYWSVIANLLNQIGLVFMLLSATSVLMQRWYIERGENTVPYHWYSVSNLGSLLALISYPIIFEVFFSLQQQKDYWQIGLLIYCMLLISLAYKLLSMSTKKNKSPLPLTQKMSKKPNVLWIILSATSSIMLIATTQMISTNIPPMPLVWVMPLAIYLVTFSYTFANKNNYNRSVWVYAFILSAFAGLIMYFLGSQFNAVSQIIIYSFILFTGCMICHGELRELAPQSTLLTHFYLYIALGGALGSLFTTLLAPVLFEQITEYIVSLAVLLTLISYIQITKLKKINTLQIGASALWCGCYLVLYFSFNQYNVASQRNFYGYLTVKDINTAELAQRRLIDGTTIHGSQPLHGQNSLTNSYYHQHTGVAKSLAILKSQENLSMGVVGLGAGVLASLADKHDTVHFYELNPAVYKMANTYFDYLKNTQAKVNVTIGDGRVSLVNELKNNAPLMNALVIDAFSSDVIPAHLLTQEALELYWQRLSENGILVIHISNNHIDLLPVLQAHSTNFAKALIKFKHNSTKLTALGSEWVVLTSNQLFLDAIKVSDLSPLKSYPKTELVHWTDQKNSSLPLLKF</sequence>
<feature type="transmembrane region" description="Helical" evidence="2">
    <location>
        <begin position="168"/>
        <end position="188"/>
    </location>
</feature>
<accession>A0AB73BBI3</accession>
<dbReference type="Proteomes" id="UP000324162">
    <property type="component" value="Unassembled WGS sequence"/>
</dbReference>
<evidence type="ECO:0000313" key="3">
    <source>
        <dbReference type="EMBL" id="KAA1156486.1"/>
    </source>
</evidence>
<name>A0AB73BBI3_9GAMM</name>
<feature type="transmembrane region" description="Helical" evidence="2">
    <location>
        <begin position="291"/>
        <end position="313"/>
    </location>
</feature>
<keyword evidence="1" id="KW-0620">Polyamine biosynthesis</keyword>
<organism evidence="3 4">
    <name type="scientific">Pseudoalteromonas fuliginea</name>
    <dbReference type="NCBI Taxonomy" id="1872678"/>
    <lineage>
        <taxon>Bacteria</taxon>
        <taxon>Pseudomonadati</taxon>
        <taxon>Pseudomonadota</taxon>
        <taxon>Gammaproteobacteria</taxon>
        <taxon>Alteromonadales</taxon>
        <taxon>Pseudoalteromonadaceae</taxon>
        <taxon>Pseudoalteromonas</taxon>
    </lineage>
</organism>
<reference evidence="3 4" key="1">
    <citation type="submission" date="2019-01" db="EMBL/GenBank/DDBJ databases">
        <title>Genome sequences of marine Pseudoalteromonas species.</title>
        <authorList>
            <person name="Boraston A.B."/>
            <person name="Hehemann J.-H."/>
            <person name="Vickers C.J."/>
            <person name="Salama-Alber O."/>
            <person name="Abe K."/>
            <person name="Hettle A.J."/>
        </authorList>
    </citation>
    <scope>NUCLEOTIDE SEQUENCE [LARGE SCALE GENOMIC DNA]</scope>
    <source>
        <strain evidence="3 4">PS42</strain>
    </source>
</reference>
<evidence type="ECO:0000313" key="4">
    <source>
        <dbReference type="Proteomes" id="UP000324162"/>
    </source>
</evidence>
<dbReference type="PANTHER" id="PTHR43317:SF1">
    <property type="entry name" value="THERMOSPERMINE SYNTHASE ACAULIS5"/>
    <property type="match status" value="1"/>
</dbReference>
<feature type="transmembrane region" description="Helical" evidence="2">
    <location>
        <begin position="240"/>
        <end position="258"/>
    </location>
</feature>
<dbReference type="InterPro" id="IPR029063">
    <property type="entry name" value="SAM-dependent_MTases_sf"/>
</dbReference>
<feature type="transmembrane region" description="Helical" evidence="2">
    <location>
        <begin position="379"/>
        <end position="399"/>
    </location>
</feature>
<keyword evidence="2" id="KW-0812">Transmembrane</keyword>
<proteinExistence type="predicted"/>
<dbReference type="PANTHER" id="PTHR43317">
    <property type="entry name" value="THERMOSPERMINE SYNTHASE ACAULIS5"/>
    <property type="match status" value="1"/>
</dbReference>
<keyword evidence="2" id="KW-1133">Transmembrane helix</keyword>
<feature type="transmembrane region" description="Helical" evidence="2">
    <location>
        <begin position="209"/>
        <end position="228"/>
    </location>
</feature>
<dbReference type="SUPFAM" id="SSF53335">
    <property type="entry name" value="S-adenosyl-L-methionine-dependent methyltransferases"/>
    <property type="match status" value="1"/>
</dbReference>
<dbReference type="NCBIfam" id="NF037959">
    <property type="entry name" value="MFS_SpdSyn"/>
    <property type="match status" value="1"/>
</dbReference>
<feature type="transmembrane region" description="Helical" evidence="2">
    <location>
        <begin position="95"/>
        <end position="114"/>
    </location>
</feature>
<comment type="caution">
    <text evidence="3">The sequence shown here is derived from an EMBL/GenBank/DDBJ whole genome shotgun (WGS) entry which is preliminary data.</text>
</comment>
<feature type="transmembrane region" description="Helical" evidence="2">
    <location>
        <begin position="267"/>
        <end position="285"/>
    </location>
</feature>
<gene>
    <name evidence="3" type="ORF">EU508_20595</name>
</gene>
<feature type="transmembrane region" description="Helical" evidence="2">
    <location>
        <begin position="69"/>
        <end position="89"/>
    </location>
</feature>
<dbReference type="AlphaFoldDB" id="A0AB73BBI3"/>
<dbReference type="Gene3D" id="3.40.50.150">
    <property type="entry name" value="Vaccinia Virus protein VP39"/>
    <property type="match status" value="1"/>
</dbReference>
<feature type="transmembrane region" description="Helical" evidence="2">
    <location>
        <begin position="325"/>
        <end position="349"/>
    </location>
</feature>
<evidence type="ECO:0000256" key="2">
    <source>
        <dbReference type="SAM" id="Phobius"/>
    </source>
</evidence>